<keyword evidence="2" id="KW-0413">Isomerase</keyword>
<reference evidence="2 3" key="1">
    <citation type="journal article" date="2019" name="Commun. Biol.">
        <title>The bagworm genome reveals a unique fibroin gene that provides high tensile strength.</title>
        <authorList>
            <person name="Kono N."/>
            <person name="Nakamura H."/>
            <person name="Ohtoshi R."/>
            <person name="Tomita M."/>
            <person name="Numata K."/>
            <person name="Arakawa K."/>
        </authorList>
    </citation>
    <scope>NUCLEOTIDE SEQUENCE [LARGE SCALE GENOMIC DNA]</scope>
</reference>
<keyword evidence="3" id="KW-1185">Reference proteome</keyword>
<evidence type="ECO:0000313" key="2">
    <source>
        <dbReference type="EMBL" id="GBP90378.1"/>
    </source>
</evidence>
<gene>
    <name evidence="2" type="primary">CWC27</name>
    <name evidence="2" type="ORF">EVAR_67459_1</name>
</gene>
<dbReference type="PROSITE" id="PS51257">
    <property type="entry name" value="PROKAR_LIPOPROTEIN"/>
    <property type="match status" value="1"/>
</dbReference>
<comment type="caution">
    <text evidence="2">The sequence shown here is derived from an EMBL/GenBank/DDBJ whole genome shotgun (WGS) entry which is preliminary data.</text>
</comment>
<name>A0A4C1ZRG6_EUMVA</name>
<sequence length="291" mass="33837">MPTPLRIQCMQLIWAGGCAIYKLQRFYCIRHSCTPAATCEARVVIKKSEHQRCPSFCPHTCSPRRLWNISELRAYATMEKSSLQKGLYRLEDFTLSLLAKFKNKLSAIKEKTQNDAEETSSTADDDVNTDDCYKFGELPALATVQAVIFLNQEEKEEMKTLVDTERERMRTRDERLRGGEANIVCRLLRSQFRLMNRTNKVVRDGIAWKRPRHLSPLRLQLLFGTRKLRAPRDKSIARMGHKLHFEDKGAVLAKDASTKGDDWFDIYDPRNPLNKRKREESDKKMRKLAKK</sequence>
<proteinExistence type="predicted"/>
<dbReference type="GO" id="GO:0016853">
    <property type="term" value="F:isomerase activity"/>
    <property type="evidence" value="ECO:0007669"/>
    <property type="project" value="UniProtKB-KW"/>
</dbReference>
<dbReference type="STRING" id="151549.A0A4C1ZRG6"/>
<protein>
    <submittedName>
        <fullName evidence="2">Peptidyl-prolyl cis-trans isomerase CWC27 homolog</fullName>
    </submittedName>
</protein>
<dbReference type="Proteomes" id="UP000299102">
    <property type="component" value="Unassembled WGS sequence"/>
</dbReference>
<dbReference type="AlphaFoldDB" id="A0A4C1ZRG6"/>
<dbReference type="OrthoDB" id="442970at2759"/>
<organism evidence="2 3">
    <name type="scientific">Eumeta variegata</name>
    <name type="common">Bagworm moth</name>
    <name type="synonym">Eumeta japonica</name>
    <dbReference type="NCBI Taxonomy" id="151549"/>
    <lineage>
        <taxon>Eukaryota</taxon>
        <taxon>Metazoa</taxon>
        <taxon>Ecdysozoa</taxon>
        <taxon>Arthropoda</taxon>
        <taxon>Hexapoda</taxon>
        <taxon>Insecta</taxon>
        <taxon>Pterygota</taxon>
        <taxon>Neoptera</taxon>
        <taxon>Endopterygota</taxon>
        <taxon>Lepidoptera</taxon>
        <taxon>Glossata</taxon>
        <taxon>Ditrysia</taxon>
        <taxon>Tineoidea</taxon>
        <taxon>Psychidae</taxon>
        <taxon>Oiketicinae</taxon>
        <taxon>Eumeta</taxon>
    </lineage>
</organism>
<dbReference type="EMBL" id="BGZK01002079">
    <property type="protein sequence ID" value="GBP90378.1"/>
    <property type="molecule type" value="Genomic_DNA"/>
</dbReference>
<accession>A0A4C1ZRG6</accession>
<feature type="region of interest" description="Disordered" evidence="1">
    <location>
        <begin position="272"/>
        <end position="291"/>
    </location>
</feature>
<evidence type="ECO:0000313" key="3">
    <source>
        <dbReference type="Proteomes" id="UP000299102"/>
    </source>
</evidence>
<evidence type="ECO:0000256" key="1">
    <source>
        <dbReference type="SAM" id="MobiDB-lite"/>
    </source>
</evidence>